<comment type="caution">
    <text evidence="5">The sequence shown here is derived from an EMBL/GenBank/DDBJ whole genome shotgun (WGS) entry which is preliminary data.</text>
</comment>
<dbReference type="PANTHER" id="PTHR20859">
    <property type="entry name" value="INTERFERON/INTERLEUKIN RECEPTOR"/>
    <property type="match status" value="1"/>
</dbReference>
<feature type="compositionally biased region" description="Polar residues" evidence="1">
    <location>
        <begin position="330"/>
        <end position="346"/>
    </location>
</feature>
<dbReference type="InterPro" id="IPR015373">
    <property type="entry name" value="Interferon/interleukin_rcp_dom"/>
</dbReference>
<dbReference type="InterPro" id="IPR003961">
    <property type="entry name" value="FN3_dom"/>
</dbReference>
<keyword evidence="2" id="KW-1133">Transmembrane helix</keyword>
<dbReference type="OrthoDB" id="8947665at2759"/>
<keyword evidence="5" id="KW-0675">Receptor</keyword>
<protein>
    <submittedName>
        <fullName evidence="5">Interleukin-20 receptor subunit alpha-like isoform X1</fullName>
    </submittedName>
</protein>
<feature type="compositionally biased region" description="Low complexity" evidence="1">
    <location>
        <begin position="802"/>
        <end position="812"/>
    </location>
</feature>
<evidence type="ECO:0000313" key="5">
    <source>
        <dbReference type="EMBL" id="KAF5903288.1"/>
    </source>
</evidence>
<dbReference type="Proteomes" id="UP000727407">
    <property type="component" value="Unassembled WGS sequence"/>
</dbReference>
<dbReference type="InterPro" id="IPR050650">
    <property type="entry name" value="Type-II_Cytokine-TF_Rcpt"/>
</dbReference>
<feature type="domain" description="Interferon/interleukin receptor" evidence="4">
    <location>
        <begin position="108"/>
        <end position="211"/>
    </location>
</feature>
<reference evidence="5" key="1">
    <citation type="submission" date="2020-07" db="EMBL/GenBank/DDBJ databases">
        <title>Clarias magur genome sequencing, assembly and annotation.</title>
        <authorList>
            <person name="Kushwaha B."/>
            <person name="Kumar R."/>
            <person name="Das P."/>
            <person name="Joshi C.G."/>
            <person name="Kumar D."/>
            <person name="Nagpure N.S."/>
            <person name="Pandey M."/>
            <person name="Agarwal S."/>
            <person name="Srivastava S."/>
            <person name="Singh M."/>
            <person name="Sahoo L."/>
            <person name="Jayasankar P."/>
            <person name="Meher P.K."/>
            <person name="Koringa P.G."/>
            <person name="Iquebal M.A."/>
            <person name="Das S.P."/>
            <person name="Bit A."/>
            <person name="Patnaik S."/>
            <person name="Patel N."/>
            <person name="Shah T.M."/>
            <person name="Hinsu A."/>
            <person name="Jena J.K."/>
        </authorList>
    </citation>
    <scope>NUCLEOTIDE SEQUENCE</scope>
    <source>
        <strain evidence="5">CIFAMagur01</strain>
        <tissue evidence="5">Testis</tissue>
    </source>
</reference>
<feature type="compositionally biased region" description="Acidic residues" evidence="1">
    <location>
        <begin position="304"/>
        <end position="313"/>
    </location>
</feature>
<dbReference type="Gene3D" id="2.60.40.10">
    <property type="entry name" value="Immunoglobulins"/>
    <property type="match status" value="2"/>
</dbReference>
<feature type="region of interest" description="Disordered" evidence="1">
    <location>
        <begin position="795"/>
        <end position="828"/>
    </location>
</feature>
<evidence type="ECO:0000259" key="3">
    <source>
        <dbReference type="Pfam" id="PF01108"/>
    </source>
</evidence>
<feature type="domain" description="Fibronectin type-III" evidence="3">
    <location>
        <begin position="19"/>
        <end position="95"/>
    </location>
</feature>
<feature type="transmembrane region" description="Helical" evidence="2">
    <location>
        <begin position="219"/>
        <end position="248"/>
    </location>
</feature>
<organism evidence="5 6">
    <name type="scientific">Clarias magur</name>
    <name type="common">Asian catfish</name>
    <name type="synonym">Macropteronotus magur</name>
    <dbReference type="NCBI Taxonomy" id="1594786"/>
    <lineage>
        <taxon>Eukaryota</taxon>
        <taxon>Metazoa</taxon>
        <taxon>Chordata</taxon>
        <taxon>Craniata</taxon>
        <taxon>Vertebrata</taxon>
        <taxon>Euteleostomi</taxon>
        <taxon>Actinopterygii</taxon>
        <taxon>Neopterygii</taxon>
        <taxon>Teleostei</taxon>
        <taxon>Ostariophysi</taxon>
        <taxon>Siluriformes</taxon>
        <taxon>Clariidae</taxon>
        <taxon>Clarias</taxon>
    </lineage>
</organism>
<dbReference type="InterPro" id="IPR036116">
    <property type="entry name" value="FN3_sf"/>
</dbReference>
<evidence type="ECO:0000256" key="1">
    <source>
        <dbReference type="SAM" id="MobiDB-lite"/>
    </source>
</evidence>
<feature type="domain" description="Interferon/interleukin receptor" evidence="4">
    <location>
        <begin position="602"/>
        <end position="678"/>
    </location>
</feature>
<dbReference type="InterPro" id="IPR013783">
    <property type="entry name" value="Ig-like_fold"/>
</dbReference>
<accession>A0A8J4XCX9</accession>
<evidence type="ECO:0000313" key="6">
    <source>
        <dbReference type="Proteomes" id="UP000727407"/>
    </source>
</evidence>
<keyword evidence="2" id="KW-0812">Transmembrane</keyword>
<dbReference type="EMBL" id="QNUK01000075">
    <property type="protein sequence ID" value="KAF5903288.1"/>
    <property type="molecule type" value="Genomic_DNA"/>
</dbReference>
<evidence type="ECO:0000256" key="2">
    <source>
        <dbReference type="SAM" id="Phobius"/>
    </source>
</evidence>
<feature type="transmembrane region" description="Helical" evidence="2">
    <location>
        <begin position="699"/>
        <end position="721"/>
    </location>
</feature>
<dbReference type="Pfam" id="PF09294">
    <property type="entry name" value="Interfer-bind"/>
    <property type="match status" value="2"/>
</dbReference>
<feature type="domain" description="Fibronectin type-III" evidence="3">
    <location>
        <begin position="503"/>
        <end position="586"/>
    </location>
</feature>
<sequence length="854" mass="94958">MKGLREHQVHFARCPFPGSVSVPKPDAKVVSNNFIHILQWSPGKGTQPGTVYNVKVGSDQLRSLGGTSLDITKYMKDIYKQYDIKLWATFGNSSSPEKNINFTPYIDTTIGPPMLSLSGCGECLNISIDLPNRQRALYMFYQAISFSISWWKDRDEQENCRRPNADQPNQVSVPYFYVLQHLLPGERYCVEVTPKQTSLRNVRSSCSCEYTSRVEPRGVVFLVGCVLSSVLVGLCFLGFMFTLVYTGFLCKSNVRLPKALIILVPGSFLCPEDTSISVAVVEYGIEIHKLKANKKEEAQNNHDVEDEDDEDDEEGHHAYMERDAARESESTGSTSVYKVTDLSGSSGFEDAPRDASETTSLAQIQRDEDEGYGQSGALVLLKENLKPRTESEERKVPVRIKEEEQGDEHCGNVNLWSVVLKSMQLEEVEEKEAGDPSEAQEPLLPFSLRGACQDSLSAAKPQTGSSSELHSALLFRAQTDVQSDQEDERDVSDTSVCELLSGRVPAPVNLTMSSQHFIHLLTWEPGPGASKDLLYDVTFCVYGSEWKTVDGCAAVNHLQCNLTDAFSDLKEVYYINVTAISETDRSTPVSYPPFTPVFDTLLELPSLRISPFNKTLCVYLQSPSERLHSVYDEFKYTLNITNDKGAQFQRTTKGLDTVYLEVVPGVEYCVSVNITNQKVSAGKQAVCSSVPAAENSMDVVITVFLCLLVLGVALLITRSVLKRFLCVARLPLVLSSFQPPYNLWLLPLPSVDSLQCISVEPNAYKEVQVNEEVDQEKEDEVVAYEGRRACDDISCPEDVSEETQSSLSSSSEVPYEPTRNPSAKTCPHAPTFSELHTIELAEMHPTCRDSNVYP</sequence>
<dbReference type="Pfam" id="PF01108">
    <property type="entry name" value="Tissue_fac"/>
    <property type="match status" value="2"/>
</dbReference>
<dbReference type="PANTHER" id="PTHR20859:SF93">
    <property type="entry name" value="CYTOKINE RECEPTOR FAMILY MEMBER B12-RELATED"/>
    <property type="match status" value="1"/>
</dbReference>
<proteinExistence type="predicted"/>
<keyword evidence="2" id="KW-0472">Membrane</keyword>
<gene>
    <name evidence="5" type="ORF">DAT39_006939</name>
</gene>
<keyword evidence="6" id="KW-1185">Reference proteome</keyword>
<dbReference type="GO" id="GO:0004896">
    <property type="term" value="F:cytokine receptor activity"/>
    <property type="evidence" value="ECO:0007669"/>
    <property type="project" value="TreeGrafter"/>
</dbReference>
<dbReference type="GO" id="GO:0005886">
    <property type="term" value="C:plasma membrane"/>
    <property type="evidence" value="ECO:0007669"/>
    <property type="project" value="TreeGrafter"/>
</dbReference>
<name>A0A8J4XCX9_CLAMG</name>
<feature type="region of interest" description="Disordered" evidence="1">
    <location>
        <begin position="321"/>
        <end position="374"/>
    </location>
</feature>
<evidence type="ECO:0000259" key="4">
    <source>
        <dbReference type="Pfam" id="PF09294"/>
    </source>
</evidence>
<feature type="region of interest" description="Disordered" evidence="1">
    <location>
        <begin position="296"/>
        <end position="315"/>
    </location>
</feature>
<dbReference type="AlphaFoldDB" id="A0A8J4XCX9"/>
<dbReference type="SUPFAM" id="SSF49265">
    <property type="entry name" value="Fibronectin type III"/>
    <property type="match status" value="4"/>
</dbReference>